<dbReference type="Proteomes" id="UP000694546">
    <property type="component" value="Chromosome 16"/>
</dbReference>
<dbReference type="GO" id="GO:0070840">
    <property type="term" value="F:dynein complex binding"/>
    <property type="evidence" value="ECO:0007669"/>
    <property type="project" value="TreeGrafter"/>
</dbReference>
<feature type="region of interest" description="Disordered" evidence="7">
    <location>
        <begin position="22"/>
        <end position="53"/>
    </location>
</feature>
<evidence type="ECO:0000313" key="8">
    <source>
        <dbReference type="Ensembl" id="ENSGMOP00000000239.2"/>
    </source>
</evidence>
<evidence type="ECO:0000256" key="2">
    <source>
        <dbReference type="ARBA" id="ARBA00006453"/>
    </source>
</evidence>
<dbReference type="InterPro" id="IPR050576">
    <property type="entry name" value="Cilia_flagella_integrity"/>
</dbReference>
<feature type="region of interest" description="Disordered" evidence="7">
    <location>
        <begin position="335"/>
        <end position="354"/>
    </location>
</feature>
<feature type="compositionally biased region" description="Polar residues" evidence="7">
    <location>
        <begin position="537"/>
        <end position="549"/>
    </location>
</feature>
<evidence type="ECO:0000256" key="7">
    <source>
        <dbReference type="SAM" id="MobiDB-lite"/>
    </source>
</evidence>
<feature type="region of interest" description="Disordered" evidence="7">
    <location>
        <begin position="362"/>
        <end position="424"/>
    </location>
</feature>
<dbReference type="GO" id="GO:0005930">
    <property type="term" value="C:axoneme"/>
    <property type="evidence" value="ECO:0007669"/>
    <property type="project" value="TreeGrafter"/>
</dbReference>
<sequence length="557" mass="63069">MYPAEIHERTINDMDINGIETGDANTLDSSIQNQHNDANDQTTSASSHLDEQQKYTGPRMTKKFLRDHCKQNKLYVTPYLNDTLYLHFKGFSTIENLEEYTGLKCLWLESNGLRQIANLEAQTELRSLFLHQNLIYKLENLGSLEKLCTLNVSNNYIQTIENIACLPELGSLQIAHNKLETMGDIEHLRGCLSISVLDMSHNLLSDPEILAVLESMPRLHVLNLMGNNVVKKIENYRRTLIVRLRLLTYLDDRPVFPKDRACAEAWAVGGLDAEHKEREMWETRERRKIQDSLDAIATIRDKAIERRRLREMQEKGKPEPVKLADDQKLCKDLEAEQPEEGLMIEKQEDDYCSPKEMRNNIEEELESEDSPESSEMDDEERVSESDEDQPDPLPPMAPSDPEDTALTMTSGGPGPLVTDLEDGEPLETLHLQLHRALCIDDLPDLEDMDTEDKDITGFLAFQEGTRPKIQIISGDDDDDLTQYQCEAAAAFEASPSPALLFKKSDHNTLIDDYKKGVAMVGPGAEDDSMPVIFKSLEGSTPNQNSNSPPTRLIEELD</sequence>
<dbReference type="PANTHER" id="PTHR45973:SF9">
    <property type="entry name" value="LEUCINE-RICH REPEAT-CONTAINING PROTEIN 46"/>
    <property type="match status" value="1"/>
</dbReference>
<feature type="region of interest" description="Disordered" evidence="7">
    <location>
        <begin position="534"/>
        <end position="557"/>
    </location>
</feature>
<evidence type="ECO:0000256" key="3">
    <source>
        <dbReference type="ARBA" id="ARBA00022614"/>
    </source>
</evidence>
<name>A0A8C4YU20_GADMO</name>
<dbReference type="SMART" id="SM00365">
    <property type="entry name" value="LRR_SD22"/>
    <property type="match status" value="4"/>
</dbReference>
<dbReference type="InterPro" id="IPR032675">
    <property type="entry name" value="LRR_dom_sf"/>
</dbReference>
<comment type="similarity">
    <text evidence="2">Belongs to the DNAAF1 family.</text>
</comment>
<evidence type="ECO:0000256" key="4">
    <source>
        <dbReference type="ARBA" id="ARBA00022737"/>
    </source>
</evidence>
<evidence type="ECO:0000313" key="9">
    <source>
        <dbReference type="Proteomes" id="UP000694546"/>
    </source>
</evidence>
<comment type="subcellular location">
    <subcellularLocation>
        <location evidence="1">Cell projection</location>
        <location evidence="1">Cilium</location>
    </subcellularLocation>
</comment>
<evidence type="ECO:0008006" key="10">
    <source>
        <dbReference type="Google" id="ProtNLM"/>
    </source>
</evidence>
<protein>
    <recommendedName>
        <fullName evidence="10">Dynein assembly factor 1, axonemal</fullName>
    </recommendedName>
</protein>
<dbReference type="Gene3D" id="3.80.10.10">
    <property type="entry name" value="Ribonuclease Inhibitor"/>
    <property type="match status" value="2"/>
</dbReference>
<dbReference type="PROSITE" id="PS51450">
    <property type="entry name" value="LRR"/>
    <property type="match status" value="3"/>
</dbReference>
<proteinExistence type="inferred from homology"/>
<accession>A0A8C4YU20</accession>
<dbReference type="GO" id="GO:0035082">
    <property type="term" value="P:axoneme assembly"/>
    <property type="evidence" value="ECO:0007669"/>
    <property type="project" value="TreeGrafter"/>
</dbReference>
<evidence type="ECO:0000256" key="6">
    <source>
        <dbReference type="ARBA" id="ARBA00023273"/>
    </source>
</evidence>
<keyword evidence="6" id="KW-0966">Cell projection</keyword>
<dbReference type="Ensembl" id="ENSGMOT00000000244.2">
    <property type="protein sequence ID" value="ENSGMOP00000000239.2"/>
    <property type="gene ID" value="ENSGMOG00000000226.2"/>
</dbReference>
<feature type="compositionally biased region" description="Polar residues" evidence="7">
    <location>
        <begin position="23"/>
        <end position="47"/>
    </location>
</feature>
<keyword evidence="4" id="KW-0677">Repeat</keyword>
<dbReference type="AlphaFoldDB" id="A0A8C4YU20"/>
<dbReference type="SUPFAM" id="SSF52075">
    <property type="entry name" value="Outer arm dynein light chain 1"/>
    <property type="match status" value="1"/>
</dbReference>
<feature type="compositionally biased region" description="Acidic residues" evidence="7">
    <location>
        <begin position="362"/>
        <end position="390"/>
    </location>
</feature>
<dbReference type="Pfam" id="PF14580">
    <property type="entry name" value="LRR_9"/>
    <property type="match status" value="1"/>
</dbReference>
<keyword evidence="5" id="KW-0969">Cilium</keyword>
<reference evidence="8" key="2">
    <citation type="submission" date="2025-09" db="UniProtKB">
        <authorList>
            <consortium name="Ensembl"/>
        </authorList>
    </citation>
    <scope>IDENTIFICATION</scope>
</reference>
<dbReference type="OMA" id="DTQDHSP"/>
<evidence type="ECO:0000256" key="5">
    <source>
        <dbReference type="ARBA" id="ARBA00023069"/>
    </source>
</evidence>
<keyword evidence="9" id="KW-1185">Reference proteome</keyword>
<dbReference type="PANTHER" id="PTHR45973">
    <property type="entry name" value="PROTEIN PHOSPHATASE 1 REGULATORY SUBUNIT SDS22-RELATED"/>
    <property type="match status" value="1"/>
</dbReference>
<dbReference type="GeneTree" id="ENSGT00940000158494"/>
<dbReference type="FunFam" id="3.80.10.10:FF:000166">
    <property type="entry name" value="Dynein assembly factor 1, axonemal"/>
    <property type="match status" value="1"/>
</dbReference>
<organism evidence="8 9">
    <name type="scientific">Gadus morhua</name>
    <name type="common">Atlantic cod</name>
    <dbReference type="NCBI Taxonomy" id="8049"/>
    <lineage>
        <taxon>Eukaryota</taxon>
        <taxon>Metazoa</taxon>
        <taxon>Chordata</taxon>
        <taxon>Craniata</taxon>
        <taxon>Vertebrata</taxon>
        <taxon>Euteleostomi</taxon>
        <taxon>Actinopterygii</taxon>
        <taxon>Neopterygii</taxon>
        <taxon>Teleostei</taxon>
        <taxon>Neoteleostei</taxon>
        <taxon>Acanthomorphata</taxon>
        <taxon>Zeiogadaria</taxon>
        <taxon>Gadariae</taxon>
        <taxon>Gadiformes</taxon>
        <taxon>Gadoidei</taxon>
        <taxon>Gadidae</taxon>
        <taxon>Gadus</taxon>
    </lineage>
</organism>
<reference evidence="8" key="1">
    <citation type="submission" date="2025-08" db="UniProtKB">
        <authorList>
            <consortium name="Ensembl"/>
        </authorList>
    </citation>
    <scope>IDENTIFICATION</scope>
</reference>
<evidence type="ECO:0000256" key="1">
    <source>
        <dbReference type="ARBA" id="ARBA00004138"/>
    </source>
</evidence>
<dbReference type="FunFam" id="3.80.10.10:FF:000331">
    <property type="entry name" value="Dynein assembly factor 1, axonemal homolog"/>
    <property type="match status" value="1"/>
</dbReference>
<dbReference type="InterPro" id="IPR001611">
    <property type="entry name" value="Leu-rich_rpt"/>
</dbReference>
<keyword evidence="3" id="KW-0433">Leucine-rich repeat</keyword>